<dbReference type="InParanoid" id="A0A163JLE9"/>
<dbReference type="PANTHER" id="PTHR42684:SF3">
    <property type="entry name" value="ADENOSYLMETHIONINE-8-AMINO-7-OXONONANOATE AMINOTRANSFERASE"/>
    <property type="match status" value="1"/>
</dbReference>
<keyword evidence="5" id="KW-1185">Reference proteome</keyword>
<dbReference type="STRING" id="4829.A0A163JLE9"/>
<dbReference type="InterPro" id="IPR015421">
    <property type="entry name" value="PyrdxlP-dep_Trfase_major"/>
</dbReference>
<dbReference type="InterPro" id="IPR015422">
    <property type="entry name" value="PyrdxlP-dep_Trfase_small"/>
</dbReference>
<keyword evidence="2" id="KW-0808">Transferase</keyword>
<dbReference type="GO" id="GO:0009102">
    <property type="term" value="P:biotin biosynthetic process"/>
    <property type="evidence" value="ECO:0007669"/>
    <property type="project" value="TreeGrafter"/>
</dbReference>
<dbReference type="Gene3D" id="3.40.50.300">
    <property type="entry name" value="P-loop containing nucleotide triphosphate hydrolases"/>
    <property type="match status" value="1"/>
</dbReference>
<accession>A0A163JLE9</accession>
<evidence type="ECO:0000313" key="4">
    <source>
        <dbReference type="EMBL" id="SAM01911.1"/>
    </source>
</evidence>
<dbReference type="SUPFAM" id="SSF52540">
    <property type="entry name" value="P-loop containing nucleoside triphosphate hydrolases"/>
    <property type="match status" value="1"/>
</dbReference>
<dbReference type="Pfam" id="PF13500">
    <property type="entry name" value="AAA_26"/>
    <property type="match status" value="1"/>
</dbReference>
<keyword evidence="3" id="KW-0663">Pyridoxal phosphate</keyword>
<sequence>MPRLSIHPSRAFQAYQIFAANTNVGKTVFATGLCRAAAVVASSKKTNPQVFYGKPVQTGYPVDSDERHVKTFNPSSLQTQTLYAYPDPVSPHIATAEPPSDAQVMEKTKQYMLDCVKKSRDSGGYLFLETAGGIHSPVMSGTSQADFYRGLRLPSVLVGDGQLGGISTTLSSFESLHIRGYDIPSLLLFNHDRYKNHELLSTRLHDQKIDITNVPPPPSPNPDPIQDKAAMAKYYEQLDEYLVPMMERLDLHHQERFDRLESMADKARDVHWWPFTQHNLVKEVTVVDSAHQDHFVTYAKTPDNSNAVEAKEMFDSCASWWTQGLGHGNAKLTLAAANAAGRYGHVMFPECTNEPSLALAEKILERDTWASRVFVSDNGSTAMEVALKMAMRTAGKRYGWLDQQRPVDILGVDGSYHGDTIGTMDACSPNVYNEQVQWYQPRGHWLQPPSVHISQGKTYVQVPKEMGEAKQVFYDSVSTVYSVDQDNRDPALTDVYKQYIRKELDGLRQQGRHIGAVLMEPVLMGAGGMIFVDPLFQRTLVDVIRQEGKDLLGYKEQSSTASSSSWQGIPVIFDEVFTGWYRLGRPSASDFLGVKPDIAAYAKTLTGGLLPLALTVTKESIFDTFVSDNKPDCLLHGHSYTAHPMGSAVAKESIEILDTMATDGTWTPYQEPWKQQDGGNTWSMWNWNTVQQLSHLPNVDSVMSLGSVLAVNLKDDQTKGYGSAVSASVIQQLRHGDHTDASGTSINLFARPLGNVIYLMTSQITTPADVQECERILLSSLTGTNSA</sequence>
<dbReference type="GO" id="GO:0030170">
    <property type="term" value="F:pyridoxal phosphate binding"/>
    <property type="evidence" value="ECO:0007669"/>
    <property type="project" value="InterPro"/>
</dbReference>
<gene>
    <name evidence="4" type="primary">ABSGL_07661.1 scaffold 8929</name>
</gene>
<protein>
    <recommendedName>
        <fullName evidence="6">Dethiobiotin synthase</fullName>
    </recommendedName>
</protein>
<dbReference type="Gene3D" id="3.40.640.10">
    <property type="entry name" value="Type I PLP-dependent aspartate aminotransferase-like (Major domain)"/>
    <property type="match status" value="1"/>
</dbReference>
<evidence type="ECO:0000256" key="3">
    <source>
        <dbReference type="ARBA" id="ARBA00022898"/>
    </source>
</evidence>
<reference evidence="4" key="1">
    <citation type="submission" date="2016-04" db="EMBL/GenBank/DDBJ databases">
        <authorList>
            <person name="Evans L.H."/>
            <person name="Alamgir A."/>
            <person name="Owens N."/>
            <person name="Weber N.D."/>
            <person name="Virtaneva K."/>
            <person name="Barbian K."/>
            <person name="Babar A."/>
            <person name="Rosenke K."/>
        </authorList>
    </citation>
    <scope>NUCLEOTIDE SEQUENCE [LARGE SCALE GENOMIC DNA]</scope>
    <source>
        <strain evidence="4">CBS 101.48</strain>
    </source>
</reference>
<dbReference type="GO" id="GO:0004015">
    <property type="term" value="F:adenosylmethionine-8-amino-7-oxononanoate transaminase activity"/>
    <property type="evidence" value="ECO:0007669"/>
    <property type="project" value="TreeGrafter"/>
</dbReference>
<dbReference type="OrthoDB" id="425114at2759"/>
<dbReference type="Proteomes" id="UP000078561">
    <property type="component" value="Unassembled WGS sequence"/>
</dbReference>
<dbReference type="InterPro" id="IPR005814">
    <property type="entry name" value="Aminotrans_3"/>
</dbReference>
<dbReference type="SUPFAM" id="SSF53383">
    <property type="entry name" value="PLP-dependent transferases"/>
    <property type="match status" value="1"/>
</dbReference>
<evidence type="ECO:0000313" key="5">
    <source>
        <dbReference type="Proteomes" id="UP000078561"/>
    </source>
</evidence>
<dbReference type="OMA" id="KGWASRA"/>
<proteinExistence type="predicted"/>
<evidence type="ECO:0000256" key="1">
    <source>
        <dbReference type="ARBA" id="ARBA00022576"/>
    </source>
</evidence>
<dbReference type="CDD" id="cd03109">
    <property type="entry name" value="DTBS"/>
    <property type="match status" value="1"/>
</dbReference>
<dbReference type="InterPro" id="IPR015424">
    <property type="entry name" value="PyrdxlP-dep_Trfase"/>
</dbReference>
<evidence type="ECO:0008006" key="6">
    <source>
        <dbReference type="Google" id="ProtNLM"/>
    </source>
</evidence>
<organism evidence="4">
    <name type="scientific">Absidia glauca</name>
    <name type="common">Pin mould</name>
    <dbReference type="NCBI Taxonomy" id="4829"/>
    <lineage>
        <taxon>Eukaryota</taxon>
        <taxon>Fungi</taxon>
        <taxon>Fungi incertae sedis</taxon>
        <taxon>Mucoromycota</taxon>
        <taxon>Mucoromycotina</taxon>
        <taxon>Mucoromycetes</taxon>
        <taxon>Mucorales</taxon>
        <taxon>Cunninghamellaceae</taxon>
        <taxon>Absidia</taxon>
    </lineage>
</organism>
<dbReference type="GO" id="GO:0005739">
    <property type="term" value="C:mitochondrion"/>
    <property type="evidence" value="ECO:0007669"/>
    <property type="project" value="TreeGrafter"/>
</dbReference>
<dbReference type="GO" id="GO:0004141">
    <property type="term" value="F:dethiobiotin synthase activity"/>
    <property type="evidence" value="ECO:0007669"/>
    <property type="project" value="TreeGrafter"/>
</dbReference>
<evidence type="ECO:0000256" key="2">
    <source>
        <dbReference type="ARBA" id="ARBA00022679"/>
    </source>
</evidence>
<dbReference type="Gene3D" id="3.90.1150.10">
    <property type="entry name" value="Aspartate Aminotransferase, domain 1"/>
    <property type="match status" value="1"/>
</dbReference>
<dbReference type="Pfam" id="PF00202">
    <property type="entry name" value="Aminotran_3"/>
    <property type="match status" value="2"/>
</dbReference>
<dbReference type="PANTHER" id="PTHR42684">
    <property type="entry name" value="ADENOSYLMETHIONINE-8-AMINO-7-OXONONANOATE AMINOTRANSFERASE"/>
    <property type="match status" value="1"/>
</dbReference>
<dbReference type="AlphaFoldDB" id="A0A163JLE9"/>
<dbReference type="EMBL" id="LT553604">
    <property type="protein sequence ID" value="SAM01911.1"/>
    <property type="molecule type" value="Genomic_DNA"/>
</dbReference>
<keyword evidence="1" id="KW-0032">Aminotransferase</keyword>
<dbReference type="InterPro" id="IPR027417">
    <property type="entry name" value="P-loop_NTPase"/>
</dbReference>
<name>A0A163JLE9_ABSGL</name>